<proteinExistence type="predicted"/>
<organism evidence="2 3">
    <name type="scientific">Daphnia magna</name>
    <dbReference type="NCBI Taxonomy" id="35525"/>
    <lineage>
        <taxon>Eukaryota</taxon>
        <taxon>Metazoa</taxon>
        <taxon>Ecdysozoa</taxon>
        <taxon>Arthropoda</taxon>
        <taxon>Crustacea</taxon>
        <taxon>Branchiopoda</taxon>
        <taxon>Diplostraca</taxon>
        <taxon>Cladocera</taxon>
        <taxon>Anomopoda</taxon>
        <taxon>Daphniidae</taxon>
        <taxon>Daphnia</taxon>
    </lineage>
</organism>
<gene>
    <name evidence="2" type="ORF">OUZ56_019713</name>
</gene>
<dbReference type="EMBL" id="JAOYFB010000003">
    <property type="protein sequence ID" value="KAK4010570.1"/>
    <property type="molecule type" value="Genomic_DNA"/>
</dbReference>
<comment type="caution">
    <text evidence="2">The sequence shown here is derived from an EMBL/GenBank/DDBJ whole genome shotgun (WGS) entry which is preliminary data.</text>
</comment>
<feature type="compositionally biased region" description="Polar residues" evidence="1">
    <location>
        <begin position="1"/>
        <end position="17"/>
    </location>
</feature>
<protein>
    <submittedName>
        <fullName evidence="2">Uncharacterized protein</fullName>
    </submittedName>
</protein>
<evidence type="ECO:0000313" key="3">
    <source>
        <dbReference type="Proteomes" id="UP001234178"/>
    </source>
</evidence>
<accession>A0ABQ9ZDF4</accession>
<dbReference type="Proteomes" id="UP001234178">
    <property type="component" value="Unassembled WGS sequence"/>
</dbReference>
<feature type="region of interest" description="Disordered" evidence="1">
    <location>
        <begin position="1"/>
        <end position="36"/>
    </location>
</feature>
<evidence type="ECO:0000256" key="1">
    <source>
        <dbReference type="SAM" id="MobiDB-lite"/>
    </source>
</evidence>
<name>A0ABQ9ZDF4_9CRUS</name>
<evidence type="ECO:0000313" key="2">
    <source>
        <dbReference type="EMBL" id="KAK4010570.1"/>
    </source>
</evidence>
<sequence length="181" mass="20091">MPENNVSSKKTPPTIQLPSLGENKSVKCNGSHRSHDAKLPKRLLPYNVGARNLLLAAVIQYASAEQSSAENKALYTHVEWFNSTSLFIDAIIDMSAACHSAFLCLVYCVHWPARIFPFQSGQQEPLTPSGSKICMWRTEYIFNVATRNAPPSSIIQLHPDYRSLVVVCKEDVAPINHGLIL</sequence>
<keyword evidence="3" id="KW-1185">Reference proteome</keyword>
<reference evidence="2 3" key="1">
    <citation type="journal article" date="2023" name="Nucleic Acids Res.">
        <title>The hologenome of Daphnia magna reveals possible DNA methylation and microbiome-mediated evolution of the host genome.</title>
        <authorList>
            <person name="Chaturvedi A."/>
            <person name="Li X."/>
            <person name="Dhandapani V."/>
            <person name="Marshall H."/>
            <person name="Kissane S."/>
            <person name="Cuenca-Cambronero M."/>
            <person name="Asole G."/>
            <person name="Calvet F."/>
            <person name="Ruiz-Romero M."/>
            <person name="Marangio P."/>
            <person name="Guigo R."/>
            <person name="Rago D."/>
            <person name="Mirbahai L."/>
            <person name="Eastwood N."/>
            <person name="Colbourne J.K."/>
            <person name="Zhou J."/>
            <person name="Mallon E."/>
            <person name="Orsini L."/>
        </authorList>
    </citation>
    <scope>NUCLEOTIDE SEQUENCE [LARGE SCALE GENOMIC DNA]</scope>
    <source>
        <strain evidence="2">LRV0_1</strain>
    </source>
</reference>